<evidence type="ECO:0000256" key="11">
    <source>
        <dbReference type="ARBA" id="ARBA00023136"/>
    </source>
</evidence>
<gene>
    <name evidence="16" type="ORF">PPACK8108_LOCUS24563</name>
</gene>
<dbReference type="GO" id="GO:0006679">
    <property type="term" value="P:glucosylceramide biosynthetic process"/>
    <property type="evidence" value="ECO:0007669"/>
    <property type="project" value="TreeGrafter"/>
</dbReference>
<comment type="pathway">
    <text evidence="2">Lipid metabolism; sphingolipid metabolism.</text>
</comment>
<protein>
    <recommendedName>
        <fullName evidence="6">Ceramide glucosyltransferase</fullName>
        <ecNumber evidence="5">2.4.1.80</ecNumber>
    </recommendedName>
    <alternativeName>
        <fullName evidence="13">Glucosylceramide synthase</fullName>
    </alternativeName>
    <alternativeName>
        <fullName evidence="14">UDP-glucose ceramide glucosyltransferase</fullName>
    </alternativeName>
    <alternativeName>
        <fullName evidence="12">UDP-glucose:N-acylsphingosine D-glucosyltransferase</fullName>
    </alternativeName>
</protein>
<dbReference type="EMBL" id="CALTRL010006078">
    <property type="protein sequence ID" value="CAH7689478.1"/>
    <property type="molecule type" value="Genomic_DNA"/>
</dbReference>
<dbReference type="SUPFAM" id="SSF53448">
    <property type="entry name" value="Nucleotide-diphospho-sugar transferases"/>
    <property type="match status" value="1"/>
</dbReference>
<evidence type="ECO:0000256" key="1">
    <source>
        <dbReference type="ARBA" id="ARBA00004141"/>
    </source>
</evidence>
<dbReference type="EC" id="2.4.1.80" evidence="5"/>
<evidence type="ECO:0000256" key="12">
    <source>
        <dbReference type="ARBA" id="ARBA00031017"/>
    </source>
</evidence>
<sequence>SSSTSSSTTPNPTPITGLSVISKPSNTLLPSVSILRPLCGLDSNLEENLESSFLLNWPNDRFELILCSEEQDPVTDLILDLVNRLIKKYPHVNARFIKTSERVGVNPKINNLIKAYRTAQSDLIWILDSNILIHPNTLARSIELLDPPCPTQRRHRIGLVHHLPVGVIGSCQRLCLGSLVESCFLNTNHARQYLAINAIGVASCLVGKSNLFYRSDLQRACQPFFRRQEQQQQSYSNDIRRARNDHESHEHLISSSVSYDDDDDGNGDDRGVEELASMRGQKLDALKWFGQFVGEDNMIGQALWDDGIRHSISIDVVGNVIGEMSLKDYVSRRIRWIRARKYMSFYSTLVEPLTESIVLGLITMISLCRLDLISIKNMKYFMIVHEFVYFLMDYSVYRSIMKSQFFSDSLDSSSGYDIYNGSSDEQLSVNTHLHQHEYSYSSPISTSPTVTTSTQSVTSSPLVTSNNISNSNLEEDNDESMIMMDKKLRRNSWMKVDFKRFLVSWIMREGLALFVWLKAIMSNQVNWRKTHERLRVLRDGRSVVVEE</sequence>
<keyword evidence="7" id="KW-0328">Glycosyltransferase</keyword>
<evidence type="ECO:0000256" key="15">
    <source>
        <dbReference type="SAM" id="MobiDB-lite"/>
    </source>
</evidence>
<keyword evidence="8" id="KW-0808">Transferase</keyword>
<dbReference type="GO" id="GO:0008120">
    <property type="term" value="F:ceramide glucosyltransferase activity"/>
    <property type="evidence" value="ECO:0007669"/>
    <property type="project" value="UniProtKB-EC"/>
</dbReference>
<evidence type="ECO:0000256" key="14">
    <source>
        <dbReference type="ARBA" id="ARBA00032575"/>
    </source>
</evidence>
<evidence type="ECO:0000256" key="13">
    <source>
        <dbReference type="ARBA" id="ARBA00031543"/>
    </source>
</evidence>
<feature type="region of interest" description="Disordered" evidence="15">
    <location>
        <begin position="440"/>
        <end position="461"/>
    </location>
</feature>
<evidence type="ECO:0000256" key="4">
    <source>
        <dbReference type="ARBA" id="ARBA00006739"/>
    </source>
</evidence>
<feature type="non-terminal residue" evidence="16">
    <location>
        <position position="1"/>
    </location>
</feature>
<keyword evidence="9" id="KW-0812">Transmembrane</keyword>
<keyword evidence="11" id="KW-0472">Membrane</keyword>
<comment type="caution">
    <text evidence="16">The sequence shown here is derived from an EMBL/GenBank/DDBJ whole genome shotgun (WGS) entry which is preliminary data.</text>
</comment>
<keyword evidence="10" id="KW-1133">Transmembrane helix</keyword>
<dbReference type="Pfam" id="PF13506">
    <property type="entry name" value="Glyco_transf_21"/>
    <property type="match status" value="1"/>
</dbReference>
<reference evidence="16" key="1">
    <citation type="submission" date="2022-06" db="EMBL/GenBank/DDBJ databases">
        <authorList>
            <consortium name="SYNGENTA / RWTH Aachen University"/>
        </authorList>
    </citation>
    <scope>NUCLEOTIDE SEQUENCE</scope>
</reference>
<comment type="pathway">
    <text evidence="3">Sphingolipid metabolism.</text>
</comment>
<comment type="similarity">
    <text evidence="4">Belongs to the glycosyltransferase 2 family.</text>
</comment>
<accession>A0AAV0BTP6</accession>
<dbReference type="InterPro" id="IPR025993">
    <property type="entry name" value="Ceramide_glucosylTrfase"/>
</dbReference>
<evidence type="ECO:0000256" key="2">
    <source>
        <dbReference type="ARBA" id="ARBA00004760"/>
    </source>
</evidence>
<organism evidence="16 17">
    <name type="scientific">Phakopsora pachyrhizi</name>
    <name type="common">Asian soybean rust disease fungus</name>
    <dbReference type="NCBI Taxonomy" id="170000"/>
    <lineage>
        <taxon>Eukaryota</taxon>
        <taxon>Fungi</taxon>
        <taxon>Dikarya</taxon>
        <taxon>Basidiomycota</taxon>
        <taxon>Pucciniomycotina</taxon>
        <taxon>Pucciniomycetes</taxon>
        <taxon>Pucciniales</taxon>
        <taxon>Phakopsoraceae</taxon>
        <taxon>Phakopsora</taxon>
    </lineage>
</organism>
<dbReference type="AlphaFoldDB" id="A0AAV0BTP6"/>
<dbReference type="Proteomes" id="UP001153365">
    <property type="component" value="Unassembled WGS sequence"/>
</dbReference>
<keyword evidence="17" id="KW-1185">Reference proteome</keyword>
<dbReference type="PANTHER" id="PTHR12726">
    <property type="entry name" value="CERAMIDE GLUCOSYLTRANSFERASE"/>
    <property type="match status" value="1"/>
</dbReference>
<evidence type="ECO:0000256" key="7">
    <source>
        <dbReference type="ARBA" id="ARBA00022676"/>
    </source>
</evidence>
<name>A0AAV0BTP6_PHAPC</name>
<dbReference type="PANTHER" id="PTHR12726:SF0">
    <property type="entry name" value="CERAMIDE GLUCOSYLTRANSFERASE"/>
    <property type="match status" value="1"/>
</dbReference>
<evidence type="ECO:0000256" key="9">
    <source>
        <dbReference type="ARBA" id="ARBA00022692"/>
    </source>
</evidence>
<evidence type="ECO:0000313" key="16">
    <source>
        <dbReference type="EMBL" id="CAH7689478.1"/>
    </source>
</evidence>
<evidence type="ECO:0000256" key="6">
    <source>
        <dbReference type="ARBA" id="ARBA00019988"/>
    </source>
</evidence>
<dbReference type="GO" id="GO:0016020">
    <property type="term" value="C:membrane"/>
    <property type="evidence" value="ECO:0007669"/>
    <property type="project" value="UniProtKB-SubCell"/>
</dbReference>
<evidence type="ECO:0000256" key="10">
    <source>
        <dbReference type="ARBA" id="ARBA00022989"/>
    </source>
</evidence>
<evidence type="ECO:0000256" key="3">
    <source>
        <dbReference type="ARBA" id="ARBA00004991"/>
    </source>
</evidence>
<evidence type="ECO:0000256" key="8">
    <source>
        <dbReference type="ARBA" id="ARBA00022679"/>
    </source>
</evidence>
<comment type="subcellular location">
    <subcellularLocation>
        <location evidence="1">Membrane</location>
        <topology evidence="1">Multi-pass membrane protein</topology>
    </subcellularLocation>
</comment>
<evidence type="ECO:0000256" key="5">
    <source>
        <dbReference type="ARBA" id="ARBA00012699"/>
    </source>
</evidence>
<evidence type="ECO:0000313" key="17">
    <source>
        <dbReference type="Proteomes" id="UP001153365"/>
    </source>
</evidence>
<dbReference type="Gene3D" id="3.90.550.10">
    <property type="entry name" value="Spore Coat Polysaccharide Biosynthesis Protein SpsA, Chain A"/>
    <property type="match status" value="1"/>
</dbReference>
<dbReference type="InterPro" id="IPR029044">
    <property type="entry name" value="Nucleotide-diphossugar_trans"/>
</dbReference>
<proteinExistence type="inferred from homology"/>